<evidence type="ECO:0000313" key="1">
    <source>
        <dbReference type="EMBL" id="SJZ47758.1"/>
    </source>
</evidence>
<dbReference type="RefSeq" id="WP_087678169.1">
    <property type="nucleotide sequence ID" value="NZ_FUWV01000003.1"/>
</dbReference>
<dbReference type="InterPro" id="IPR054648">
    <property type="entry name" value="TudS-rel"/>
</dbReference>
<organism evidence="1 2">
    <name type="scientific">Garciella nitratireducens DSM 15102</name>
    <dbReference type="NCBI Taxonomy" id="1121911"/>
    <lineage>
        <taxon>Bacteria</taxon>
        <taxon>Bacillati</taxon>
        <taxon>Bacillota</taxon>
        <taxon>Clostridia</taxon>
        <taxon>Eubacteriales</taxon>
        <taxon>Eubacteriaceae</taxon>
        <taxon>Garciella</taxon>
    </lineage>
</organism>
<accession>A0A1T4KZI1</accession>
<gene>
    <name evidence="1" type="ORF">SAMN02745973_00744</name>
</gene>
<name>A0A1T4KZI1_9FIRM</name>
<dbReference type="AlphaFoldDB" id="A0A1T4KZI1"/>
<protein>
    <submittedName>
        <fullName evidence="1">Predicted secreted protein</fullName>
    </submittedName>
</protein>
<sequence>MKRGRKIILVSHCILNQNTVVKPLARAKGAYTKIVEEILNHEIGIHQLPCPEFIYLGLQRKPMEKEEYDTSQYRSLCKNLSKTVLQIIKEYLKNGYEILGIIGIENSPSCDINGKKGIFMEELFNLLKQSNISLKTLDIPEEYEEGKNFSTLKNYCQSYKLWQ</sequence>
<evidence type="ECO:0000313" key="2">
    <source>
        <dbReference type="Proteomes" id="UP000196365"/>
    </source>
</evidence>
<dbReference type="Proteomes" id="UP000196365">
    <property type="component" value="Unassembled WGS sequence"/>
</dbReference>
<dbReference type="EMBL" id="FUWV01000003">
    <property type="protein sequence ID" value="SJZ47758.1"/>
    <property type="molecule type" value="Genomic_DNA"/>
</dbReference>
<proteinExistence type="predicted"/>
<keyword evidence="2" id="KW-1185">Reference proteome</keyword>
<dbReference type="NCBIfam" id="NF045597">
    <property type="entry name" value="TudS_rel_CD3072"/>
    <property type="match status" value="1"/>
</dbReference>
<dbReference type="OrthoDB" id="5420310at2"/>
<reference evidence="1 2" key="1">
    <citation type="submission" date="2017-02" db="EMBL/GenBank/DDBJ databases">
        <authorList>
            <person name="Peterson S.W."/>
        </authorList>
    </citation>
    <scope>NUCLEOTIDE SEQUENCE [LARGE SCALE GENOMIC DNA]</scope>
    <source>
        <strain evidence="1 2">DSM 15102</strain>
    </source>
</reference>